<dbReference type="Gene3D" id="1.10.150.130">
    <property type="match status" value="1"/>
</dbReference>
<comment type="function">
    <text evidence="1">Site-specific tyrosine recombinase, which acts by catalyzing the cutting and rejoining of the recombining DNA molecules.</text>
</comment>
<keyword evidence="5" id="KW-0132">Cell division</keyword>
<dbReference type="InterPro" id="IPR044068">
    <property type="entry name" value="CB"/>
</dbReference>
<keyword evidence="9" id="KW-0233">DNA recombination</keyword>
<dbReference type="EMBL" id="AGYG01000032">
    <property type="protein sequence ID" value="ENZ32366.1"/>
    <property type="molecule type" value="Genomic_DNA"/>
</dbReference>
<dbReference type="InterPro" id="IPR004107">
    <property type="entry name" value="Integrase_SAM-like_N"/>
</dbReference>
<comment type="subcellular location">
    <subcellularLocation>
        <location evidence="2">Cytoplasm</location>
    </subcellularLocation>
</comment>
<dbReference type="GO" id="GO:0015074">
    <property type="term" value="P:DNA integration"/>
    <property type="evidence" value="ECO:0007669"/>
    <property type="project" value="UniProtKB-KW"/>
</dbReference>
<dbReference type="GO" id="GO:0051301">
    <property type="term" value="P:cell division"/>
    <property type="evidence" value="ECO:0007669"/>
    <property type="project" value="UniProtKB-KW"/>
</dbReference>
<evidence type="ECO:0000256" key="11">
    <source>
        <dbReference type="PROSITE-ProRule" id="PRU01248"/>
    </source>
</evidence>
<evidence type="ECO:0000256" key="2">
    <source>
        <dbReference type="ARBA" id="ARBA00004496"/>
    </source>
</evidence>
<comment type="similarity">
    <text evidence="3">Belongs to the 'phage' integrase family.</text>
</comment>
<keyword evidence="8 11" id="KW-0238">DNA-binding</keyword>
<dbReference type="SUPFAM" id="SSF56349">
    <property type="entry name" value="DNA breaking-rejoining enzymes"/>
    <property type="match status" value="1"/>
</dbReference>
<evidence type="ECO:0000259" key="13">
    <source>
        <dbReference type="PROSITE" id="PS51900"/>
    </source>
</evidence>
<dbReference type="GO" id="GO:0007059">
    <property type="term" value="P:chromosome segregation"/>
    <property type="evidence" value="ECO:0007669"/>
    <property type="project" value="UniProtKB-KW"/>
</dbReference>
<dbReference type="Pfam" id="PF13495">
    <property type="entry name" value="Phage_int_SAM_4"/>
    <property type="match status" value="1"/>
</dbReference>
<dbReference type="PROSITE" id="PS51900">
    <property type="entry name" value="CB"/>
    <property type="match status" value="1"/>
</dbReference>
<organism evidence="14 15">
    <name type="scientific">Enterocloster bolteae 90B8</name>
    <dbReference type="NCBI Taxonomy" id="997897"/>
    <lineage>
        <taxon>Bacteria</taxon>
        <taxon>Bacillati</taxon>
        <taxon>Bacillota</taxon>
        <taxon>Clostridia</taxon>
        <taxon>Lachnospirales</taxon>
        <taxon>Lachnospiraceae</taxon>
        <taxon>Enterocloster</taxon>
    </lineage>
</organism>
<dbReference type="InterPro" id="IPR050090">
    <property type="entry name" value="Tyrosine_recombinase_XerCD"/>
</dbReference>
<feature type="domain" description="Tyr recombinase" evidence="12">
    <location>
        <begin position="169"/>
        <end position="345"/>
    </location>
</feature>
<proteinExistence type="inferred from homology"/>
<evidence type="ECO:0000313" key="15">
    <source>
        <dbReference type="Proteomes" id="UP000013041"/>
    </source>
</evidence>
<comment type="caution">
    <text evidence="14">The sequence shown here is derived from an EMBL/GenBank/DDBJ whole genome shotgun (WGS) entry which is preliminary data.</text>
</comment>
<evidence type="ECO:0000259" key="12">
    <source>
        <dbReference type="PROSITE" id="PS51898"/>
    </source>
</evidence>
<dbReference type="HOGENOM" id="CLU_027562_9_2_9"/>
<sequence length="349" mass="39884">MSNTQAVKTEIINNIMVAMSYYIEQQAVLAALEQVMQQELVRVNIEEITTLPVERLDGVAERNKYLIQLFMVKRRDLTKGTLTGYLSAVKRLMVEIQGKSLDQMDEMDIDWYLSQYERRNVSSGGHKNAATTVNNERRFLSAFYTWMRKAKLIADNPVESIPAKKVALKPIDYYTPEEMARMRDACKSPRQRAILEVFRSTGARVGELVEITMDQVDLETGDIWIQGEKGGRYRTIYLDDDARYYYKRYLVARKGGSDYLIPSAHKPYGKTSTCAIRNLMKGIGKRAGLKCRVYPHKMRKTLGMNLKNHGVDIGTIQEVLGHASPAVTSMYYAQSTPRTLRSVRERLAI</sequence>
<dbReference type="GO" id="GO:0005737">
    <property type="term" value="C:cytoplasm"/>
    <property type="evidence" value="ECO:0007669"/>
    <property type="project" value="UniProtKB-SubCell"/>
</dbReference>
<gene>
    <name evidence="14" type="ORF">HMPREF1097_05068</name>
</gene>
<dbReference type="Pfam" id="PF00589">
    <property type="entry name" value="Phage_integrase"/>
    <property type="match status" value="1"/>
</dbReference>
<dbReference type="Gene3D" id="1.10.443.10">
    <property type="entry name" value="Intergrase catalytic core"/>
    <property type="match status" value="1"/>
</dbReference>
<dbReference type="InterPro" id="IPR013762">
    <property type="entry name" value="Integrase-like_cat_sf"/>
</dbReference>
<dbReference type="RefSeq" id="WP_002570539.1">
    <property type="nucleotide sequence ID" value="NZ_KB851139.1"/>
</dbReference>
<dbReference type="InterPro" id="IPR010998">
    <property type="entry name" value="Integrase_recombinase_N"/>
</dbReference>
<dbReference type="PANTHER" id="PTHR30349">
    <property type="entry name" value="PHAGE INTEGRASE-RELATED"/>
    <property type="match status" value="1"/>
</dbReference>
<keyword evidence="7" id="KW-0229">DNA integration</keyword>
<dbReference type="InterPro" id="IPR002104">
    <property type="entry name" value="Integrase_catalytic"/>
</dbReference>
<dbReference type="PANTHER" id="PTHR30349:SF77">
    <property type="entry name" value="TYROSINE RECOMBINASE XERC"/>
    <property type="match status" value="1"/>
</dbReference>
<reference evidence="14 15" key="1">
    <citation type="submission" date="2013-01" db="EMBL/GenBank/DDBJ databases">
        <title>The Genome Sequence of Clostridium bolteae 90B8.</title>
        <authorList>
            <consortium name="The Broad Institute Genome Sequencing Platform"/>
            <person name="Earl A."/>
            <person name="Ward D."/>
            <person name="Feldgarden M."/>
            <person name="Gevers D."/>
            <person name="Courvalin P."/>
            <person name="Lambert T."/>
            <person name="Walker B."/>
            <person name="Young S.K."/>
            <person name="Zeng Q."/>
            <person name="Gargeya S."/>
            <person name="Fitzgerald M."/>
            <person name="Haas B."/>
            <person name="Abouelleil A."/>
            <person name="Alvarado L."/>
            <person name="Arachchi H.M."/>
            <person name="Berlin A.M."/>
            <person name="Chapman S.B."/>
            <person name="Dewar J."/>
            <person name="Goldberg J."/>
            <person name="Griggs A."/>
            <person name="Gujja S."/>
            <person name="Hansen M."/>
            <person name="Howarth C."/>
            <person name="Imamovic A."/>
            <person name="Larimer J."/>
            <person name="McCowan C."/>
            <person name="Murphy C."/>
            <person name="Neiman D."/>
            <person name="Pearson M."/>
            <person name="Priest M."/>
            <person name="Roberts A."/>
            <person name="Saif S."/>
            <person name="Shea T."/>
            <person name="Sisk P."/>
            <person name="Sykes S."/>
            <person name="Wortman J."/>
            <person name="Nusbaum C."/>
            <person name="Birren B."/>
        </authorList>
    </citation>
    <scope>NUCLEOTIDE SEQUENCE [LARGE SCALE GENOMIC DNA]</scope>
    <source>
        <strain evidence="14 15">90B8</strain>
    </source>
</reference>
<evidence type="ECO:0008006" key="16">
    <source>
        <dbReference type="Google" id="ProtNLM"/>
    </source>
</evidence>
<dbReference type="GO" id="GO:0006310">
    <property type="term" value="P:DNA recombination"/>
    <property type="evidence" value="ECO:0007669"/>
    <property type="project" value="UniProtKB-KW"/>
</dbReference>
<evidence type="ECO:0000256" key="1">
    <source>
        <dbReference type="ARBA" id="ARBA00003283"/>
    </source>
</evidence>
<evidence type="ECO:0000256" key="9">
    <source>
        <dbReference type="ARBA" id="ARBA00023172"/>
    </source>
</evidence>
<evidence type="ECO:0000256" key="7">
    <source>
        <dbReference type="ARBA" id="ARBA00022908"/>
    </source>
</evidence>
<keyword evidence="6" id="KW-0159">Chromosome partition</keyword>
<dbReference type="GO" id="GO:0003677">
    <property type="term" value="F:DNA binding"/>
    <property type="evidence" value="ECO:0007669"/>
    <property type="project" value="UniProtKB-UniRule"/>
</dbReference>
<evidence type="ECO:0000256" key="4">
    <source>
        <dbReference type="ARBA" id="ARBA00022490"/>
    </source>
</evidence>
<evidence type="ECO:0000256" key="3">
    <source>
        <dbReference type="ARBA" id="ARBA00008857"/>
    </source>
</evidence>
<protein>
    <recommendedName>
        <fullName evidence="16">Integrase</fullName>
    </recommendedName>
</protein>
<evidence type="ECO:0000256" key="10">
    <source>
        <dbReference type="ARBA" id="ARBA00023306"/>
    </source>
</evidence>
<evidence type="ECO:0000313" key="14">
    <source>
        <dbReference type="EMBL" id="ENZ32366.1"/>
    </source>
</evidence>
<keyword evidence="10" id="KW-0131">Cell cycle</keyword>
<feature type="domain" description="Core-binding (CB)" evidence="13">
    <location>
        <begin position="57"/>
        <end position="148"/>
    </location>
</feature>
<dbReference type="Proteomes" id="UP000013041">
    <property type="component" value="Unassembled WGS sequence"/>
</dbReference>
<keyword evidence="4" id="KW-0963">Cytoplasm</keyword>
<name>N9YXK6_9FIRM</name>
<dbReference type="PROSITE" id="PS51898">
    <property type="entry name" value="TYR_RECOMBINASE"/>
    <property type="match status" value="1"/>
</dbReference>
<accession>N9YXK6</accession>
<dbReference type="InterPro" id="IPR011010">
    <property type="entry name" value="DNA_brk_join_enz"/>
</dbReference>
<evidence type="ECO:0000256" key="5">
    <source>
        <dbReference type="ARBA" id="ARBA00022618"/>
    </source>
</evidence>
<evidence type="ECO:0000256" key="6">
    <source>
        <dbReference type="ARBA" id="ARBA00022829"/>
    </source>
</evidence>
<dbReference type="AlphaFoldDB" id="N9YXK6"/>
<evidence type="ECO:0000256" key="8">
    <source>
        <dbReference type="ARBA" id="ARBA00023125"/>
    </source>
</evidence>
<dbReference type="PATRIC" id="fig|997897.5.peg.5330"/>